<dbReference type="NCBIfam" id="TIGR01725">
    <property type="entry name" value="phge_HK97_gp10"/>
    <property type="match status" value="1"/>
</dbReference>
<accession>A0ABS6TDQ2</accession>
<keyword evidence="2" id="KW-1185">Reference proteome</keyword>
<dbReference type="RefSeq" id="WP_218326080.1">
    <property type="nucleotide sequence ID" value="NZ_JAHUZB010000003.1"/>
</dbReference>
<dbReference type="EMBL" id="JAHUZB010000003">
    <property type="protein sequence ID" value="MBV7391054.1"/>
    <property type="molecule type" value="Genomic_DNA"/>
</dbReference>
<protein>
    <recommendedName>
        <fullName evidence="3">HK97 gp10 family phage protein</fullName>
    </recommendedName>
</protein>
<comment type="caution">
    <text evidence="1">The sequence shown here is derived from an EMBL/GenBank/DDBJ whole genome shotgun (WGS) entry which is preliminary data.</text>
</comment>
<evidence type="ECO:0000313" key="2">
    <source>
        <dbReference type="Proteomes" id="UP000774130"/>
    </source>
</evidence>
<proteinExistence type="predicted"/>
<evidence type="ECO:0000313" key="1">
    <source>
        <dbReference type="EMBL" id="MBV7391054.1"/>
    </source>
</evidence>
<dbReference type="InterPro" id="IPR010064">
    <property type="entry name" value="HK97-gp10_tail"/>
</dbReference>
<reference evidence="1 2" key="1">
    <citation type="submission" date="2021-06" db="EMBL/GenBank/DDBJ databases">
        <title>Enterococcus alishanensis sp. nov., a novel lactic acid bacterium isolated from fresh coffee beans.</title>
        <authorList>
            <person name="Chen Y.-S."/>
        </authorList>
    </citation>
    <scope>NUCLEOTIDE SEQUENCE [LARGE SCALE GENOMIC DNA]</scope>
    <source>
        <strain evidence="1 2">ALS3</strain>
    </source>
</reference>
<sequence>MSVEVEWSNLEKNISKTIADVDGKIRRKAGKTAGLMLGERLEENTPVDSHGLEIATTVGPVQENGDVLVGYGRGAYWRAHFVNMGTEHQTGQHFIEKTVETEVQEVMQEYMNELKSGLGI</sequence>
<dbReference type="Proteomes" id="UP000774130">
    <property type="component" value="Unassembled WGS sequence"/>
</dbReference>
<name>A0ABS6TDQ2_9ENTE</name>
<organism evidence="1 2">
    <name type="scientific">Enterococcus alishanensis</name>
    <dbReference type="NCBI Taxonomy" id="1303817"/>
    <lineage>
        <taxon>Bacteria</taxon>
        <taxon>Bacillati</taxon>
        <taxon>Bacillota</taxon>
        <taxon>Bacilli</taxon>
        <taxon>Lactobacillales</taxon>
        <taxon>Enterococcaceae</taxon>
        <taxon>Enterococcus</taxon>
    </lineage>
</organism>
<evidence type="ECO:0008006" key="3">
    <source>
        <dbReference type="Google" id="ProtNLM"/>
    </source>
</evidence>
<gene>
    <name evidence="1" type="ORF">KUA55_10205</name>
</gene>